<keyword evidence="7 9" id="KW-0418">Kinase</keyword>
<dbReference type="EMBL" id="JAANER010000002">
    <property type="protein sequence ID" value="KAG9193723.1"/>
    <property type="molecule type" value="Genomic_DNA"/>
</dbReference>
<keyword evidence="11" id="KW-1185">Reference proteome</keyword>
<dbReference type="PANTHER" id="PTHR14456:SF2">
    <property type="entry name" value="INOSITOL-PENTAKISPHOSPHATE 2-KINASE"/>
    <property type="match status" value="1"/>
</dbReference>
<dbReference type="Proteomes" id="UP001199106">
    <property type="component" value="Unassembled WGS sequence"/>
</dbReference>
<name>A0AAD4IFY1_9PLEO</name>
<evidence type="ECO:0000256" key="4">
    <source>
        <dbReference type="ARBA" id="ARBA00014846"/>
    </source>
</evidence>
<dbReference type="PANTHER" id="PTHR14456">
    <property type="entry name" value="INOSITOL POLYPHOSPHATE KINASE 1"/>
    <property type="match status" value="1"/>
</dbReference>
<evidence type="ECO:0000256" key="2">
    <source>
        <dbReference type="ARBA" id="ARBA00008305"/>
    </source>
</evidence>
<comment type="function">
    <text evidence="9">Phosphorylates Ins(1,3,4,5,6)P5 at position 2 to form Ins(1,2,3,4,5,6)P6 (InsP6 or phytate).</text>
</comment>
<protein>
    <recommendedName>
        <fullName evidence="4 9">Inositol-pentakisphosphate 2-kinase</fullName>
        <ecNumber evidence="3 9">2.7.1.158</ecNumber>
    </recommendedName>
</protein>
<evidence type="ECO:0000313" key="11">
    <source>
        <dbReference type="Proteomes" id="UP001199106"/>
    </source>
</evidence>
<organism evidence="10 11">
    <name type="scientific">Alternaria panax</name>
    <dbReference type="NCBI Taxonomy" id="48097"/>
    <lineage>
        <taxon>Eukaryota</taxon>
        <taxon>Fungi</taxon>
        <taxon>Dikarya</taxon>
        <taxon>Ascomycota</taxon>
        <taxon>Pezizomycotina</taxon>
        <taxon>Dothideomycetes</taxon>
        <taxon>Pleosporomycetidae</taxon>
        <taxon>Pleosporales</taxon>
        <taxon>Pleosporineae</taxon>
        <taxon>Pleosporaceae</taxon>
        <taxon>Alternaria</taxon>
        <taxon>Alternaria sect. Panax</taxon>
    </lineage>
</organism>
<comment type="similarity">
    <text evidence="2">Belongs to the IPK1 type 1 family.</text>
</comment>
<dbReference type="InterPro" id="IPR009286">
    <property type="entry name" value="Ins_P5_2-kin"/>
</dbReference>
<evidence type="ECO:0000256" key="6">
    <source>
        <dbReference type="ARBA" id="ARBA00022741"/>
    </source>
</evidence>
<dbReference type="GO" id="GO:0005634">
    <property type="term" value="C:nucleus"/>
    <property type="evidence" value="ECO:0007669"/>
    <property type="project" value="TreeGrafter"/>
</dbReference>
<comment type="caution">
    <text evidence="10">The sequence shown here is derived from an EMBL/GenBank/DDBJ whole genome shotgun (WGS) entry which is preliminary data.</text>
</comment>
<proteinExistence type="inferred from homology"/>
<comment type="domain">
    <text evidence="9">The EXKPK motif is conserved in inositol-pentakisphosphate 2-kinases of both family 1 and 2.</text>
</comment>
<dbReference type="GO" id="GO:0032958">
    <property type="term" value="P:inositol phosphate biosynthetic process"/>
    <property type="evidence" value="ECO:0007669"/>
    <property type="project" value="TreeGrafter"/>
</dbReference>
<evidence type="ECO:0000313" key="10">
    <source>
        <dbReference type="EMBL" id="KAG9193723.1"/>
    </source>
</evidence>
<gene>
    <name evidence="10" type="ORF">G6011_03758</name>
</gene>
<dbReference type="Pfam" id="PF06090">
    <property type="entry name" value="Ins_P5_2-kin"/>
    <property type="match status" value="1"/>
</dbReference>
<keyword evidence="8 9" id="KW-0067">ATP-binding</keyword>
<evidence type="ECO:0000256" key="8">
    <source>
        <dbReference type="ARBA" id="ARBA00022840"/>
    </source>
</evidence>
<reference evidence="10" key="1">
    <citation type="submission" date="2021-07" db="EMBL/GenBank/DDBJ databases">
        <title>Genome Resource of American Ginseng Black Spot Pathogen Alternaria panax.</title>
        <authorList>
            <person name="Qiu C."/>
            <person name="Wang W."/>
            <person name="Liu Z."/>
        </authorList>
    </citation>
    <scope>NUCLEOTIDE SEQUENCE</scope>
    <source>
        <strain evidence="10">BNCC115425</strain>
    </source>
</reference>
<dbReference type="EC" id="2.7.1.158" evidence="3 9"/>
<sequence length="396" mass="44116">MVSIPLTQDETKHLSEDQGNARTRCCLQATAPSATGSQVTFDYLNKGAANVIFRIRPEPSSSAKRFQFVDVSPKDKLSGVATPVTHQSLMGTVLRVPRGGQKHLSSEQILHGFEHAIRPLFLPGTRTKIQLDRDLTKHLMDHEGVLLFPDVMDHLYTRVEKLTFANTQSRRKCWGILLPDMSPTPGQSITLEVKPKWLAQSPNAPPKAIRCRTCAMNVSVPKKRDNYICPLQLLHGNSSSLQPWSQTTVMRQFEGGKPPSPVVTSAIAKALLDYVTIGDGITLLQHLLNLQTSLDPRGVLCRPQVDSATFDNNLRLAMTLRDCSLFIKIAYNTAGVTGIESKLGDLDFKSAEKIVDWMDKEKQLLRDGSYTKNMKEGPMCWLQRVQGVSDIVQTWK</sequence>
<comment type="function">
    <text evidence="1">Has kinase activity and phosphorylates inositol-1,3,4,5,6-pentakisphosphate (Ins(1,3,4,5,6)P5) to produce 1,2,3,4,5,6-hexakisphosphate (InsP6), also known as phytate.</text>
</comment>
<evidence type="ECO:0000256" key="7">
    <source>
        <dbReference type="ARBA" id="ARBA00022777"/>
    </source>
</evidence>
<dbReference type="GO" id="GO:0005524">
    <property type="term" value="F:ATP binding"/>
    <property type="evidence" value="ECO:0007669"/>
    <property type="project" value="UniProtKB-KW"/>
</dbReference>
<keyword evidence="5 9" id="KW-0808">Transferase</keyword>
<evidence type="ECO:0000256" key="1">
    <source>
        <dbReference type="ARBA" id="ARBA00003979"/>
    </source>
</evidence>
<keyword evidence="6 9" id="KW-0547">Nucleotide-binding</keyword>
<comment type="catalytic activity">
    <reaction evidence="9">
        <text>1D-myo-inositol 1,3,4,5,6-pentakisphosphate + ATP = 1D-myo-inositol hexakisphosphate + ADP + H(+)</text>
        <dbReference type="Rhea" id="RHEA:20313"/>
        <dbReference type="ChEBI" id="CHEBI:15378"/>
        <dbReference type="ChEBI" id="CHEBI:30616"/>
        <dbReference type="ChEBI" id="CHEBI:57733"/>
        <dbReference type="ChEBI" id="CHEBI:58130"/>
        <dbReference type="ChEBI" id="CHEBI:456216"/>
        <dbReference type="EC" id="2.7.1.158"/>
    </reaction>
</comment>
<dbReference type="GO" id="GO:0035299">
    <property type="term" value="F:inositol-1,3,4,5,6-pentakisphosphate 2-kinase activity"/>
    <property type="evidence" value="ECO:0007669"/>
    <property type="project" value="UniProtKB-EC"/>
</dbReference>
<evidence type="ECO:0000256" key="3">
    <source>
        <dbReference type="ARBA" id="ARBA00012023"/>
    </source>
</evidence>
<accession>A0AAD4IFY1</accession>
<evidence type="ECO:0000256" key="9">
    <source>
        <dbReference type="RuleBase" id="RU364126"/>
    </source>
</evidence>
<dbReference type="AlphaFoldDB" id="A0AAD4IFY1"/>
<evidence type="ECO:0000256" key="5">
    <source>
        <dbReference type="ARBA" id="ARBA00022679"/>
    </source>
</evidence>